<evidence type="ECO:0008006" key="3">
    <source>
        <dbReference type="Google" id="ProtNLM"/>
    </source>
</evidence>
<evidence type="ECO:0000313" key="2">
    <source>
        <dbReference type="Proteomes" id="UP001269402"/>
    </source>
</evidence>
<gene>
    <name evidence="1" type="ORF">RJJ37_06070</name>
</gene>
<protein>
    <recommendedName>
        <fullName evidence="3">Cytokinin glycosidase domain-containing protein</fullName>
    </recommendedName>
</protein>
<keyword evidence="2" id="KW-1185">Reference proteome</keyword>
<dbReference type="EMBL" id="JAVLSH010000002">
    <property type="protein sequence ID" value="MDR9759200.1"/>
    <property type="molecule type" value="Genomic_DNA"/>
</dbReference>
<proteinExistence type="predicted"/>
<name>A0AAW8NX19_9HYPH</name>
<sequence>MTRIRRTSDMGATSRPRTTGLRQFLDLEQQRDWIAGKIDLPDTGDRLESLEQRFKYVARFEKLLSRPQAGEVLEILKLYGPNCIPILRKTERYYWSVSCLPSTSDKPLVRVNASWMELFTLYAQDEDIRSRFIVHLSDFTTDRSATPSRVDEPFLEQSVAMPEHLSYFFPRGADIFGINVRGSVSIRKFLTNRRVLRAIRAFNLTHMNRGRNAYQASHCYSVADYMQAD</sequence>
<dbReference type="RefSeq" id="WP_310805199.1">
    <property type="nucleotide sequence ID" value="NZ_JAVLSG010000003.1"/>
</dbReference>
<reference evidence="2" key="1">
    <citation type="submission" date="2023-07" db="EMBL/GenBank/DDBJ databases">
        <title>Genomic characterization of faba bean (Vicia faba) microsymbionts in Mexican soils.</title>
        <authorList>
            <person name="Rivera Orduna F.N."/>
            <person name="Guevara-Luna J."/>
            <person name="Yan J."/>
            <person name="Arroyo-Herrera I."/>
            <person name="Li Y."/>
            <person name="Vasquez-Murrieta M.S."/>
            <person name="Wang E.T."/>
        </authorList>
    </citation>
    <scope>NUCLEOTIDE SEQUENCE [LARGE SCALE GENOMIC DNA]</scope>
    <source>
        <strain evidence="2">CH6</strain>
    </source>
</reference>
<evidence type="ECO:0000313" key="1">
    <source>
        <dbReference type="EMBL" id="MDR9759200.1"/>
    </source>
</evidence>
<accession>A0AAW8NX19</accession>
<comment type="caution">
    <text evidence="1">The sequence shown here is derived from an EMBL/GenBank/DDBJ whole genome shotgun (WGS) entry which is preliminary data.</text>
</comment>
<organism evidence="1 2">
    <name type="scientific">Rhizobium redzepovicii</name>
    <dbReference type="NCBI Taxonomy" id="2867518"/>
    <lineage>
        <taxon>Bacteria</taxon>
        <taxon>Pseudomonadati</taxon>
        <taxon>Pseudomonadota</taxon>
        <taxon>Alphaproteobacteria</taxon>
        <taxon>Hyphomicrobiales</taxon>
        <taxon>Rhizobiaceae</taxon>
        <taxon>Rhizobium/Agrobacterium group</taxon>
        <taxon>Rhizobium</taxon>
    </lineage>
</organism>
<dbReference type="AlphaFoldDB" id="A0AAW8NX19"/>
<dbReference type="Proteomes" id="UP001269402">
    <property type="component" value="Unassembled WGS sequence"/>
</dbReference>